<sequence>MHFTSPVDELEHLFKNLRVEHSFMKQAHKTFDALRSTRRRIMERTAVGNEARCATLFADTQSGKTTIVTAYLERTVVDYCYEVGLFARDTPRVAVALLQKVVVHVSVSGTSTLMSLLEDILRAYNDPCPETGNLGNKKHRILTYINEFRTELLIFDEMNHLRIGAASINARSEATRVHNTLKDFLLGGCPVVFVGTSEARTKVFLDKQIRARCIKQLFLGPLNYKKPKHRDAFNEFVGLIGLHLQRSGLLAERSNFMSKAVSTRLFVACGGYLGHAANLIERAALYAIEDGAARVEFDHLREAAGEYTVFNELATSNPFDKPDRESNPAPATEAGAHV</sequence>
<dbReference type="Proteomes" id="UP000273611">
    <property type="component" value="Unassembled WGS sequence"/>
</dbReference>
<feature type="region of interest" description="Disordered" evidence="1">
    <location>
        <begin position="315"/>
        <end position="338"/>
    </location>
</feature>
<dbReference type="EMBL" id="RIBW01000002">
    <property type="protein sequence ID" value="RUM03579.1"/>
    <property type="molecule type" value="Genomic_DNA"/>
</dbReference>
<gene>
    <name evidence="2" type="ORF">EEQ99_10450</name>
</gene>
<accession>A0A3S0SDB3</accession>
<dbReference type="SUPFAM" id="SSF52540">
    <property type="entry name" value="P-loop containing nucleoside triphosphate hydrolases"/>
    <property type="match status" value="1"/>
</dbReference>
<evidence type="ECO:0000256" key="1">
    <source>
        <dbReference type="SAM" id="MobiDB-lite"/>
    </source>
</evidence>
<comment type="caution">
    <text evidence="2">The sequence shown here is derived from an EMBL/GenBank/DDBJ whole genome shotgun (WGS) entry which is preliminary data.</text>
</comment>
<proteinExistence type="predicted"/>
<dbReference type="RefSeq" id="WP_127430354.1">
    <property type="nucleotide sequence ID" value="NZ_BMFI01000001.1"/>
</dbReference>
<evidence type="ECO:0000313" key="3">
    <source>
        <dbReference type="Proteomes" id="UP000273611"/>
    </source>
</evidence>
<organism evidence="2 3">
    <name type="scientific">Rhizobium anhuiense</name>
    <dbReference type="NCBI Taxonomy" id="1184720"/>
    <lineage>
        <taxon>Bacteria</taxon>
        <taxon>Pseudomonadati</taxon>
        <taxon>Pseudomonadota</taxon>
        <taxon>Alphaproteobacteria</taxon>
        <taxon>Hyphomicrobiales</taxon>
        <taxon>Rhizobiaceae</taxon>
        <taxon>Rhizobium/Agrobacterium group</taxon>
        <taxon>Rhizobium</taxon>
    </lineage>
</organism>
<dbReference type="Gene3D" id="3.40.50.300">
    <property type="entry name" value="P-loop containing nucleotide triphosphate hydrolases"/>
    <property type="match status" value="1"/>
</dbReference>
<name>A0A3S0SDB3_9HYPH</name>
<dbReference type="Pfam" id="PF05621">
    <property type="entry name" value="TniB"/>
    <property type="match status" value="1"/>
</dbReference>
<dbReference type="AlphaFoldDB" id="A0A3S0SDB3"/>
<dbReference type="InterPro" id="IPR008868">
    <property type="entry name" value="TniB"/>
</dbReference>
<evidence type="ECO:0000313" key="2">
    <source>
        <dbReference type="EMBL" id="RUM03579.1"/>
    </source>
</evidence>
<evidence type="ECO:0008006" key="4">
    <source>
        <dbReference type="Google" id="ProtNLM"/>
    </source>
</evidence>
<reference evidence="2 3" key="1">
    <citation type="journal article" date="2015" name="Int. J. Syst. Evol. Microbiol.">
        <title>Rhizobium anhuiense sp. nov., isolated from effective nodules of Vicia faba and Pisum sativum.</title>
        <authorList>
            <person name="Zhang Y.J."/>
            <person name="Zheng W.T."/>
            <person name="Everall I."/>
            <person name="Young J.P."/>
            <person name="Zhang X.X."/>
            <person name="Tian C.F."/>
            <person name="Sui X.H."/>
            <person name="Wang E.T."/>
            <person name="Chen W.X."/>
        </authorList>
    </citation>
    <scope>NUCLEOTIDE SEQUENCE [LARGE SCALE GENOMIC DNA]</scope>
    <source>
        <strain evidence="2 3">CCBAU 23252</strain>
    </source>
</reference>
<protein>
    <recommendedName>
        <fullName evidence="4">AAA+ ATPase domain-containing protein</fullName>
    </recommendedName>
</protein>
<dbReference type="InterPro" id="IPR027417">
    <property type="entry name" value="P-loop_NTPase"/>
</dbReference>